<organism evidence="1 2">
    <name type="scientific">Paenibacillus azoreducens</name>
    <dbReference type="NCBI Taxonomy" id="116718"/>
    <lineage>
        <taxon>Bacteria</taxon>
        <taxon>Bacillati</taxon>
        <taxon>Bacillota</taxon>
        <taxon>Bacilli</taxon>
        <taxon>Bacillales</taxon>
        <taxon>Paenibacillaceae</taxon>
        <taxon>Paenibacillus</taxon>
    </lineage>
</organism>
<accession>A0A919Y915</accession>
<comment type="caution">
    <text evidence="1">The sequence shown here is derived from an EMBL/GenBank/DDBJ whole genome shotgun (WGS) entry which is preliminary data.</text>
</comment>
<name>A0A919Y915_9BACL</name>
<evidence type="ECO:0000313" key="2">
    <source>
        <dbReference type="Proteomes" id="UP000682811"/>
    </source>
</evidence>
<evidence type="ECO:0000313" key="1">
    <source>
        <dbReference type="EMBL" id="GIO46862.1"/>
    </source>
</evidence>
<protein>
    <submittedName>
        <fullName evidence="1">Uncharacterized protein</fullName>
    </submittedName>
</protein>
<sequence>MYLVFRAKIPPTEHKTAQCEKDANGKVAIEQKVQRCPRGKAFKNKVGNLLFTFKNGWHKYLKKMRNDDHASGQTP</sequence>
<keyword evidence="2" id="KW-1185">Reference proteome</keyword>
<dbReference type="EMBL" id="BORT01000005">
    <property type="protein sequence ID" value="GIO46862.1"/>
    <property type="molecule type" value="Genomic_DNA"/>
</dbReference>
<dbReference type="Proteomes" id="UP000682811">
    <property type="component" value="Unassembled WGS sequence"/>
</dbReference>
<proteinExistence type="predicted"/>
<dbReference type="AlphaFoldDB" id="A0A919Y915"/>
<gene>
    <name evidence="1" type="ORF">J34TS1_16270</name>
</gene>
<reference evidence="1 2" key="1">
    <citation type="submission" date="2021-03" db="EMBL/GenBank/DDBJ databases">
        <title>Antimicrobial resistance genes in bacteria isolated from Japanese honey, and their potential for conferring macrolide and lincosamide resistance in the American foulbrood pathogen Paenibacillus larvae.</title>
        <authorList>
            <person name="Okamoto M."/>
            <person name="Kumagai M."/>
            <person name="Kanamori H."/>
            <person name="Takamatsu D."/>
        </authorList>
    </citation>
    <scope>NUCLEOTIDE SEQUENCE [LARGE SCALE GENOMIC DNA]</scope>
    <source>
        <strain evidence="1 2">J34TS1</strain>
    </source>
</reference>